<dbReference type="AlphaFoldDB" id="A0A0W0G1T5"/>
<reference evidence="2 3" key="1">
    <citation type="submission" date="2015-12" db="EMBL/GenBank/DDBJ databases">
        <title>Draft genome sequence of Moniliophthora roreri, the causal agent of frosty pod rot of cacao.</title>
        <authorList>
            <person name="Aime M.C."/>
            <person name="Diaz-Valderrama J.R."/>
            <person name="Kijpornyongpan T."/>
            <person name="Phillips-Mora W."/>
        </authorList>
    </citation>
    <scope>NUCLEOTIDE SEQUENCE [LARGE SCALE GENOMIC DNA]</scope>
    <source>
        <strain evidence="2 3">MCA 2952</strain>
    </source>
</reference>
<comment type="caution">
    <text evidence="2">The sequence shown here is derived from an EMBL/GenBank/DDBJ whole genome shotgun (WGS) entry which is preliminary data.</text>
</comment>
<evidence type="ECO:0000256" key="1">
    <source>
        <dbReference type="SAM" id="SignalP"/>
    </source>
</evidence>
<name>A0A0W0G1T5_MONRR</name>
<sequence>MDTGIAFIAFICILIVIDPRQHNGTQVRRWSISSAVWEGTGWSVVKRNRVIGWLAGRQILVESGQIERM</sequence>
<proteinExistence type="predicted"/>
<evidence type="ECO:0000313" key="2">
    <source>
        <dbReference type="EMBL" id="KTB42538.1"/>
    </source>
</evidence>
<feature type="signal peptide" evidence="1">
    <location>
        <begin position="1"/>
        <end position="24"/>
    </location>
</feature>
<dbReference type="Proteomes" id="UP000054988">
    <property type="component" value="Unassembled WGS sequence"/>
</dbReference>
<gene>
    <name evidence="2" type="ORF">WG66_4882</name>
</gene>
<protein>
    <submittedName>
        <fullName evidence="2">Uncharacterized protein</fullName>
    </submittedName>
</protein>
<feature type="chain" id="PRO_5006902264" evidence="1">
    <location>
        <begin position="25"/>
        <end position="69"/>
    </location>
</feature>
<evidence type="ECO:0000313" key="3">
    <source>
        <dbReference type="Proteomes" id="UP000054988"/>
    </source>
</evidence>
<dbReference type="EMBL" id="LATX01001319">
    <property type="protein sequence ID" value="KTB42538.1"/>
    <property type="molecule type" value="Genomic_DNA"/>
</dbReference>
<accession>A0A0W0G1T5</accession>
<keyword evidence="1" id="KW-0732">Signal</keyword>
<organism evidence="2 3">
    <name type="scientific">Moniliophthora roreri</name>
    <name type="common">Frosty pod rot fungus</name>
    <name type="synonym">Monilia roreri</name>
    <dbReference type="NCBI Taxonomy" id="221103"/>
    <lineage>
        <taxon>Eukaryota</taxon>
        <taxon>Fungi</taxon>
        <taxon>Dikarya</taxon>
        <taxon>Basidiomycota</taxon>
        <taxon>Agaricomycotina</taxon>
        <taxon>Agaricomycetes</taxon>
        <taxon>Agaricomycetidae</taxon>
        <taxon>Agaricales</taxon>
        <taxon>Marasmiineae</taxon>
        <taxon>Marasmiaceae</taxon>
        <taxon>Moniliophthora</taxon>
    </lineage>
</organism>